<sequence length="166" mass="17071">MRMTLRRGCLMVAMMSSCAATAQDGLVSYRSLSPDVALDLARASLEACRAAGYQVAVSVTDRFGSPQVILRDRFAGPHTLTTASAKAWTATSFRTNTSELVALSQPGQPQAGIRHLPNVVVLGGGVLIESAGTTVGAVGVSGAPGGPEDEGCAKAGIQAVRDKLEL</sequence>
<feature type="chain" id="PRO_5047401324" description="Heme-binding protein" evidence="1">
    <location>
        <begin position="23"/>
        <end position="166"/>
    </location>
</feature>
<keyword evidence="3" id="KW-1185">Reference proteome</keyword>
<dbReference type="RefSeq" id="WP_373319944.1">
    <property type="nucleotide sequence ID" value="NZ_BPQR01000010.1"/>
</dbReference>
<organism evidence="2 3">
    <name type="scientific">Methylobacterium jeotgali</name>
    <dbReference type="NCBI Taxonomy" id="381630"/>
    <lineage>
        <taxon>Bacteria</taxon>
        <taxon>Pseudomonadati</taxon>
        <taxon>Pseudomonadota</taxon>
        <taxon>Alphaproteobacteria</taxon>
        <taxon>Hyphomicrobiales</taxon>
        <taxon>Methylobacteriaceae</taxon>
        <taxon>Methylobacterium</taxon>
    </lineage>
</organism>
<gene>
    <name evidence="2" type="ORF">AOPFMNJM_0625</name>
</gene>
<name>A0ABQ4SQ47_9HYPH</name>
<reference evidence="2" key="2">
    <citation type="submission" date="2021-08" db="EMBL/GenBank/DDBJ databases">
        <authorList>
            <person name="Tani A."/>
            <person name="Ola A."/>
            <person name="Ogura Y."/>
            <person name="Katsura K."/>
            <person name="Hayashi T."/>
        </authorList>
    </citation>
    <scope>NUCLEOTIDE SEQUENCE</scope>
    <source>
        <strain evidence="2">LMG 23639</strain>
    </source>
</reference>
<evidence type="ECO:0008006" key="4">
    <source>
        <dbReference type="Google" id="ProtNLM"/>
    </source>
</evidence>
<dbReference type="Proteomes" id="UP001055102">
    <property type="component" value="Unassembled WGS sequence"/>
</dbReference>
<reference evidence="2" key="1">
    <citation type="journal article" date="2021" name="Front. Microbiol.">
        <title>Comprehensive Comparative Genomics and Phenotyping of Methylobacterium Species.</title>
        <authorList>
            <person name="Alessa O."/>
            <person name="Ogura Y."/>
            <person name="Fujitani Y."/>
            <person name="Takami H."/>
            <person name="Hayashi T."/>
            <person name="Sahin N."/>
            <person name="Tani A."/>
        </authorList>
    </citation>
    <scope>NUCLEOTIDE SEQUENCE</scope>
    <source>
        <strain evidence="2">LMG 23639</strain>
    </source>
</reference>
<comment type="caution">
    <text evidence="2">The sequence shown here is derived from an EMBL/GenBank/DDBJ whole genome shotgun (WGS) entry which is preliminary data.</text>
</comment>
<evidence type="ECO:0000313" key="3">
    <source>
        <dbReference type="Proteomes" id="UP001055102"/>
    </source>
</evidence>
<evidence type="ECO:0000313" key="2">
    <source>
        <dbReference type="EMBL" id="GJE05327.1"/>
    </source>
</evidence>
<dbReference type="Gene3D" id="3.30.450.150">
    <property type="entry name" value="Haem-degrading domain"/>
    <property type="match status" value="1"/>
</dbReference>
<dbReference type="SUPFAM" id="SSF143744">
    <property type="entry name" value="GlcG-like"/>
    <property type="match status" value="1"/>
</dbReference>
<accession>A0ABQ4SQ47</accession>
<dbReference type="InterPro" id="IPR052517">
    <property type="entry name" value="GlcG_carb_metab_protein"/>
</dbReference>
<dbReference type="PANTHER" id="PTHR34309">
    <property type="entry name" value="SLR1406 PROTEIN"/>
    <property type="match status" value="1"/>
</dbReference>
<dbReference type="InterPro" id="IPR005624">
    <property type="entry name" value="PduO/GlcC-like"/>
</dbReference>
<dbReference type="EMBL" id="BPQR01000010">
    <property type="protein sequence ID" value="GJE05327.1"/>
    <property type="molecule type" value="Genomic_DNA"/>
</dbReference>
<proteinExistence type="predicted"/>
<keyword evidence="1" id="KW-0732">Signal</keyword>
<evidence type="ECO:0000256" key="1">
    <source>
        <dbReference type="SAM" id="SignalP"/>
    </source>
</evidence>
<feature type="signal peptide" evidence="1">
    <location>
        <begin position="1"/>
        <end position="22"/>
    </location>
</feature>
<dbReference type="PANTHER" id="PTHR34309:SF10">
    <property type="entry name" value="SLR1406 PROTEIN"/>
    <property type="match status" value="1"/>
</dbReference>
<dbReference type="PROSITE" id="PS51257">
    <property type="entry name" value="PROKAR_LIPOPROTEIN"/>
    <property type="match status" value="1"/>
</dbReference>
<dbReference type="Pfam" id="PF03928">
    <property type="entry name" value="HbpS-like"/>
    <property type="match status" value="1"/>
</dbReference>
<dbReference type="InterPro" id="IPR038084">
    <property type="entry name" value="PduO/GlcC-like_sf"/>
</dbReference>
<protein>
    <recommendedName>
        <fullName evidence="4">Heme-binding protein</fullName>
    </recommendedName>
</protein>